<dbReference type="Proteomes" id="UP000199126">
    <property type="component" value="Unassembled WGS sequence"/>
</dbReference>
<gene>
    <name evidence="1" type="ORF">SAMN04487948_10124</name>
</gene>
<evidence type="ECO:0000313" key="2">
    <source>
        <dbReference type="Proteomes" id="UP000199126"/>
    </source>
</evidence>
<dbReference type="EMBL" id="FODV01000001">
    <property type="protein sequence ID" value="SEO19609.1"/>
    <property type="molecule type" value="Genomic_DNA"/>
</dbReference>
<accession>A0A1H8MQM5</accession>
<reference evidence="2" key="1">
    <citation type="submission" date="2016-10" db="EMBL/GenBank/DDBJ databases">
        <authorList>
            <person name="Varghese N."/>
            <person name="Submissions S."/>
        </authorList>
    </citation>
    <scope>NUCLEOTIDE SEQUENCE [LARGE SCALE GENOMIC DNA]</scope>
    <source>
        <strain evidence="2">CGMCC 1.10121</strain>
    </source>
</reference>
<dbReference type="AlphaFoldDB" id="A0A1H8MQM5"/>
<organism evidence="1 2">
    <name type="scientific">Halogranum amylolyticum</name>
    <dbReference type="NCBI Taxonomy" id="660520"/>
    <lineage>
        <taxon>Archaea</taxon>
        <taxon>Methanobacteriati</taxon>
        <taxon>Methanobacteriota</taxon>
        <taxon>Stenosarchaea group</taxon>
        <taxon>Halobacteria</taxon>
        <taxon>Halobacteriales</taxon>
        <taxon>Haloferacaceae</taxon>
    </lineage>
</organism>
<proteinExistence type="predicted"/>
<name>A0A1H8MQM5_9EURY</name>
<sequence>MTTNIVVDDLFGYAKNTLKTYVSLCTDNTQVSFTCLIATADDDILLGINGEVSSRWGYRLPTHGGNLRVRALLVGN</sequence>
<keyword evidence="2" id="KW-1185">Reference proteome</keyword>
<protein>
    <submittedName>
        <fullName evidence="1">Uncharacterized protein</fullName>
    </submittedName>
</protein>
<evidence type="ECO:0000313" key="1">
    <source>
        <dbReference type="EMBL" id="SEO19609.1"/>
    </source>
</evidence>